<dbReference type="Pfam" id="PF08448">
    <property type="entry name" value="PAS_4"/>
    <property type="match status" value="1"/>
</dbReference>
<name>A0ABW5QN70_9HYPH</name>
<dbReference type="InterPro" id="IPR001610">
    <property type="entry name" value="PAC"/>
</dbReference>
<dbReference type="SUPFAM" id="SSF55785">
    <property type="entry name" value="PYP-like sensor domain (PAS domain)"/>
    <property type="match status" value="3"/>
</dbReference>
<dbReference type="InterPro" id="IPR000014">
    <property type="entry name" value="PAS"/>
</dbReference>
<organism evidence="19 20">
    <name type="scientific">Devosia albogilva</name>
    <dbReference type="NCBI Taxonomy" id="429726"/>
    <lineage>
        <taxon>Bacteria</taxon>
        <taxon>Pseudomonadati</taxon>
        <taxon>Pseudomonadota</taxon>
        <taxon>Alphaproteobacteria</taxon>
        <taxon>Hyphomicrobiales</taxon>
        <taxon>Devosiaceae</taxon>
        <taxon>Devosia</taxon>
    </lineage>
</organism>
<protein>
    <recommendedName>
        <fullName evidence="3">Blue-light-activated histidine kinase</fullName>
        <ecNumber evidence="2">2.7.13.3</ecNumber>
    </recommendedName>
</protein>
<dbReference type="PANTHER" id="PTHR41523:SF8">
    <property type="entry name" value="ETHYLENE RESPONSE SENSOR PROTEIN"/>
    <property type="match status" value="1"/>
</dbReference>
<keyword evidence="20" id="KW-1185">Reference proteome</keyword>
<keyword evidence="4" id="KW-0600">Photoreceptor protein</keyword>
<evidence type="ECO:0000259" key="17">
    <source>
        <dbReference type="PROSITE" id="PS50112"/>
    </source>
</evidence>
<dbReference type="SMART" id="SM00911">
    <property type="entry name" value="HWE_HK"/>
    <property type="match status" value="1"/>
</dbReference>
<evidence type="ECO:0000256" key="11">
    <source>
        <dbReference type="ARBA" id="ARBA00022741"/>
    </source>
</evidence>
<comment type="catalytic activity">
    <reaction evidence="1">
        <text>ATP + protein L-histidine = ADP + protein N-phospho-L-histidine.</text>
        <dbReference type="EC" id="2.7.13.3"/>
    </reaction>
</comment>
<evidence type="ECO:0000256" key="8">
    <source>
        <dbReference type="ARBA" id="ARBA00022643"/>
    </source>
</evidence>
<evidence type="ECO:0000256" key="14">
    <source>
        <dbReference type="ARBA" id="ARBA00022991"/>
    </source>
</evidence>
<evidence type="ECO:0000256" key="9">
    <source>
        <dbReference type="ARBA" id="ARBA00022679"/>
    </source>
</evidence>
<evidence type="ECO:0000256" key="16">
    <source>
        <dbReference type="ARBA" id="ARBA00023170"/>
    </source>
</evidence>
<evidence type="ECO:0000256" key="6">
    <source>
        <dbReference type="ARBA" id="ARBA00022606"/>
    </source>
</evidence>
<dbReference type="InterPro" id="IPR013656">
    <property type="entry name" value="PAS_4"/>
</dbReference>
<keyword evidence="9" id="KW-0808">Transferase</keyword>
<proteinExistence type="predicted"/>
<evidence type="ECO:0000256" key="4">
    <source>
        <dbReference type="ARBA" id="ARBA00022543"/>
    </source>
</evidence>
<comment type="caution">
    <text evidence="19">The sequence shown here is derived from an EMBL/GenBank/DDBJ whole genome shotgun (WGS) entry which is preliminary data.</text>
</comment>
<dbReference type="Gene3D" id="3.30.565.10">
    <property type="entry name" value="Histidine kinase-like ATPase, C-terminal domain"/>
    <property type="match status" value="1"/>
</dbReference>
<reference evidence="20" key="1">
    <citation type="journal article" date="2019" name="Int. J. Syst. Evol. Microbiol.">
        <title>The Global Catalogue of Microorganisms (GCM) 10K type strain sequencing project: providing services to taxonomists for standard genome sequencing and annotation.</title>
        <authorList>
            <consortium name="The Broad Institute Genomics Platform"/>
            <consortium name="The Broad Institute Genome Sequencing Center for Infectious Disease"/>
            <person name="Wu L."/>
            <person name="Ma J."/>
        </authorList>
    </citation>
    <scope>NUCLEOTIDE SEQUENCE [LARGE SCALE GENOMIC DNA]</scope>
    <source>
        <strain evidence="20">CCM 7427</strain>
    </source>
</reference>
<evidence type="ECO:0000256" key="1">
    <source>
        <dbReference type="ARBA" id="ARBA00000085"/>
    </source>
</evidence>
<keyword evidence="7" id="KW-0285">Flavoprotein</keyword>
<dbReference type="InterPro" id="IPR011102">
    <property type="entry name" value="Sig_transdc_His_kinase_HWE"/>
</dbReference>
<dbReference type="InterPro" id="IPR036890">
    <property type="entry name" value="HATPase_C_sf"/>
</dbReference>
<evidence type="ECO:0000256" key="13">
    <source>
        <dbReference type="ARBA" id="ARBA00022840"/>
    </source>
</evidence>
<keyword evidence="15" id="KW-0843">Virulence</keyword>
<evidence type="ECO:0000256" key="12">
    <source>
        <dbReference type="ARBA" id="ARBA00022777"/>
    </source>
</evidence>
<keyword evidence="5" id="KW-0597">Phosphoprotein</keyword>
<evidence type="ECO:0000313" key="19">
    <source>
        <dbReference type="EMBL" id="MFD2649068.1"/>
    </source>
</evidence>
<dbReference type="InterPro" id="IPR035965">
    <property type="entry name" value="PAS-like_dom_sf"/>
</dbReference>
<keyword evidence="13" id="KW-0067">ATP-binding</keyword>
<keyword evidence="14" id="KW-0157">Chromophore</keyword>
<keyword evidence="12" id="KW-0418">Kinase</keyword>
<evidence type="ECO:0000256" key="15">
    <source>
        <dbReference type="ARBA" id="ARBA00023026"/>
    </source>
</evidence>
<keyword evidence="10" id="KW-0677">Repeat</keyword>
<feature type="domain" description="PAC" evidence="18">
    <location>
        <begin position="251"/>
        <end position="303"/>
    </location>
</feature>
<dbReference type="NCBIfam" id="TIGR00229">
    <property type="entry name" value="sensory_box"/>
    <property type="match status" value="2"/>
</dbReference>
<dbReference type="SMART" id="SM00091">
    <property type="entry name" value="PAS"/>
    <property type="match status" value="2"/>
</dbReference>
<dbReference type="EC" id="2.7.13.3" evidence="2"/>
<dbReference type="EMBL" id="JBHUNP010000001">
    <property type="protein sequence ID" value="MFD2649068.1"/>
    <property type="molecule type" value="Genomic_DNA"/>
</dbReference>
<sequence length="638" mass="71352">MPTSLFPSATPEQRLRLEADPTVKLLNDYDWPGNPLGPIRDWPESLKGAVRLMMVASTPMAMMVGAQGVLVYNHAYAVFAGNRHPAIFGKPAAEAWPEIADFNRHKIELGLAGESLLLRNQELVLDRHGQLESGWMDLHYSPVLDESGTSLGTLCIVHEITDRILTEQALARSEERLSLALSGSDLVGTWDWDVLNDLVAADDRTARIYNVDPLRAGLGVPVEQFLNAIHPEDLGRVQAEIQTVLQNGGDFRSEYRVTGADGVLRWIVASGRPRLGPSGQAERFPGLLVDVTEQRRAAEALAESELRFRTLTNAMPQMVWSTRADGYHDYYNARWYEFTGASEGSTEGEGWSNMFHPDDQERAWTAWRHSLETGEPYQIEYRLRHHTGIYRWTLGLAMPIRDPDGRIVRWFGTCTDIHDSKLIAEERELVAQELSHRIKNIFAVLVGIISLSARGRPDVKPFADELRERIFALGEAHDFIRPRPTTDGPTPEATMRGLIVRLLRPYGHDNGLPFEFLGDDLPIDDGVATPLALLFHELGTNAAKYGPLGTASEGRVVVSGHVGTERYHLSWKEIGSRAVQEPPETEGFGTRLVTLSVEGQLRGRIERIWEPDGLRVEIDLPLDMLRRSARLRSRPGEA</sequence>
<dbReference type="InterPro" id="IPR013655">
    <property type="entry name" value="PAS_fold_3"/>
</dbReference>
<evidence type="ECO:0000256" key="10">
    <source>
        <dbReference type="ARBA" id="ARBA00022737"/>
    </source>
</evidence>
<dbReference type="Gene3D" id="2.10.70.100">
    <property type="match status" value="1"/>
</dbReference>
<evidence type="ECO:0000256" key="5">
    <source>
        <dbReference type="ARBA" id="ARBA00022553"/>
    </source>
</evidence>
<dbReference type="Pfam" id="PF07536">
    <property type="entry name" value="HWE_HK"/>
    <property type="match status" value="1"/>
</dbReference>
<gene>
    <name evidence="19" type="ORF">ACFSX5_14865</name>
</gene>
<accession>A0ABW5QN70</accession>
<evidence type="ECO:0000313" key="20">
    <source>
        <dbReference type="Proteomes" id="UP001597521"/>
    </source>
</evidence>
<dbReference type="Pfam" id="PF08447">
    <property type="entry name" value="PAS_3"/>
    <property type="match status" value="2"/>
</dbReference>
<keyword evidence="16" id="KW-0675">Receptor</keyword>
<dbReference type="PROSITE" id="PS50112">
    <property type="entry name" value="PAS"/>
    <property type="match status" value="1"/>
</dbReference>
<feature type="domain" description="PAS" evidence="17">
    <location>
        <begin position="304"/>
        <end position="374"/>
    </location>
</feature>
<dbReference type="RefSeq" id="WP_386834480.1">
    <property type="nucleotide sequence ID" value="NZ_JBHUNP010000001.1"/>
</dbReference>
<keyword evidence="11" id="KW-0547">Nucleotide-binding</keyword>
<keyword evidence="8" id="KW-0288">FMN</keyword>
<dbReference type="CDD" id="cd00130">
    <property type="entry name" value="PAS"/>
    <property type="match status" value="2"/>
</dbReference>
<feature type="domain" description="PAC" evidence="18">
    <location>
        <begin position="119"/>
        <end position="172"/>
    </location>
</feature>
<dbReference type="SMART" id="SM00086">
    <property type="entry name" value="PAC"/>
    <property type="match status" value="3"/>
</dbReference>
<feature type="domain" description="PAC" evidence="18">
    <location>
        <begin position="377"/>
        <end position="429"/>
    </location>
</feature>
<dbReference type="Proteomes" id="UP001597521">
    <property type="component" value="Unassembled WGS sequence"/>
</dbReference>
<evidence type="ECO:0000256" key="7">
    <source>
        <dbReference type="ARBA" id="ARBA00022630"/>
    </source>
</evidence>
<dbReference type="PANTHER" id="PTHR41523">
    <property type="entry name" value="TWO-COMPONENT SYSTEM SENSOR PROTEIN"/>
    <property type="match status" value="1"/>
</dbReference>
<dbReference type="Gene3D" id="3.30.450.20">
    <property type="entry name" value="PAS domain"/>
    <property type="match status" value="3"/>
</dbReference>
<evidence type="ECO:0000256" key="3">
    <source>
        <dbReference type="ARBA" id="ARBA00021740"/>
    </source>
</evidence>
<dbReference type="PROSITE" id="PS50113">
    <property type="entry name" value="PAC"/>
    <property type="match status" value="3"/>
</dbReference>
<evidence type="ECO:0000259" key="18">
    <source>
        <dbReference type="PROSITE" id="PS50113"/>
    </source>
</evidence>
<evidence type="ECO:0000256" key="2">
    <source>
        <dbReference type="ARBA" id="ARBA00012438"/>
    </source>
</evidence>
<keyword evidence="6" id="KW-0716">Sensory transduction</keyword>
<dbReference type="InterPro" id="IPR000700">
    <property type="entry name" value="PAS-assoc_C"/>
</dbReference>